<evidence type="ECO:0000256" key="10">
    <source>
        <dbReference type="SAM" id="SignalP"/>
    </source>
</evidence>
<reference evidence="12 13" key="1">
    <citation type="submission" date="2014-10" db="EMBL/GenBank/DDBJ databases">
        <title>Pedobacter Kyungheensis.</title>
        <authorList>
            <person name="Anderson B.M."/>
            <person name="Newman J.D."/>
        </authorList>
    </citation>
    <scope>NUCLEOTIDE SEQUENCE [LARGE SCALE GENOMIC DNA]</scope>
    <source>
        <strain evidence="12 13">KACC 16221</strain>
    </source>
</reference>
<dbReference type="EMBL" id="JSYN01000038">
    <property type="protein sequence ID" value="KIA90909.1"/>
    <property type="molecule type" value="Genomic_DNA"/>
</dbReference>
<dbReference type="PANTHER" id="PTHR33446">
    <property type="entry name" value="PROTEIN TONB-RELATED"/>
    <property type="match status" value="1"/>
</dbReference>
<dbReference type="PANTHER" id="PTHR33446:SF2">
    <property type="entry name" value="PROTEIN TONB"/>
    <property type="match status" value="1"/>
</dbReference>
<dbReference type="NCBIfam" id="TIGR01352">
    <property type="entry name" value="tonB_Cterm"/>
    <property type="match status" value="1"/>
</dbReference>
<protein>
    <recommendedName>
        <fullName evidence="11">TonB C-terminal domain-containing protein</fullName>
    </recommendedName>
</protein>
<keyword evidence="10" id="KW-0732">Signal</keyword>
<dbReference type="InterPro" id="IPR006260">
    <property type="entry name" value="TonB/TolA_C"/>
</dbReference>
<dbReference type="SUPFAM" id="SSF74653">
    <property type="entry name" value="TolA/TonB C-terminal domain"/>
    <property type="match status" value="1"/>
</dbReference>
<sequence length="266" mass="29610">MNYRKLIALSVLFLLLFTTMPTFAQNAADSTTKSLALQLKGFYKYLGANVKYPGKAQMQNLHGITIFLLKVENGQIQNIETALDLEGLSENVKTLISAYTELPKTMNGKYSLGVRFRIGDSPNAQVDEKAIIPADYIKIPDMTIMVSSPPRSQTAPDINTYGIEEVDTPPNFPGGYQALQEYFYKTIKYPAEALKNKVEGRIYFSFKIDYDGNVKNVKVLRGLGAGLDEVAKDAMQDCPKWNAATKNGQTVSTKFSYFAECRLPNP</sequence>
<dbReference type="AlphaFoldDB" id="A0A0C1FSN5"/>
<dbReference type="InterPro" id="IPR051045">
    <property type="entry name" value="TonB-dependent_transducer"/>
</dbReference>
<evidence type="ECO:0000256" key="7">
    <source>
        <dbReference type="ARBA" id="ARBA00022927"/>
    </source>
</evidence>
<evidence type="ECO:0000256" key="4">
    <source>
        <dbReference type="ARBA" id="ARBA00022475"/>
    </source>
</evidence>
<keyword evidence="8" id="KW-1133">Transmembrane helix</keyword>
<keyword evidence="5" id="KW-0997">Cell inner membrane</keyword>
<gene>
    <name evidence="12" type="ORF">OC25_24340</name>
</gene>
<dbReference type="Pfam" id="PF03544">
    <property type="entry name" value="TonB_C"/>
    <property type="match status" value="1"/>
</dbReference>
<proteinExistence type="inferred from homology"/>
<keyword evidence="13" id="KW-1185">Reference proteome</keyword>
<evidence type="ECO:0000313" key="12">
    <source>
        <dbReference type="EMBL" id="KIA90909.1"/>
    </source>
</evidence>
<evidence type="ECO:0000256" key="3">
    <source>
        <dbReference type="ARBA" id="ARBA00022448"/>
    </source>
</evidence>
<keyword evidence="9" id="KW-0472">Membrane</keyword>
<keyword evidence="7" id="KW-0653">Protein transport</keyword>
<organism evidence="12 13">
    <name type="scientific">Pedobacter kyungheensis</name>
    <dbReference type="NCBI Taxonomy" id="1069985"/>
    <lineage>
        <taxon>Bacteria</taxon>
        <taxon>Pseudomonadati</taxon>
        <taxon>Bacteroidota</taxon>
        <taxon>Sphingobacteriia</taxon>
        <taxon>Sphingobacteriales</taxon>
        <taxon>Sphingobacteriaceae</taxon>
        <taxon>Pedobacter</taxon>
    </lineage>
</organism>
<feature type="signal peptide" evidence="10">
    <location>
        <begin position="1"/>
        <end position="24"/>
    </location>
</feature>
<evidence type="ECO:0000256" key="9">
    <source>
        <dbReference type="ARBA" id="ARBA00023136"/>
    </source>
</evidence>
<dbReference type="RefSeq" id="WP_039482159.1">
    <property type="nucleotide sequence ID" value="NZ_JSYN01000038.1"/>
</dbReference>
<dbReference type="GO" id="GO:0031992">
    <property type="term" value="F:energy transducer activity"/>
    <property type="evidence" value="ECO:0007669"/>
    <property type="project" value="TreeGrafter"/>
</dbReference>
<dbReference type="GO" id="GO:0055085">
    <property type="term" value="P:transmembrane transport"/>
    <property type="evidence" value="ECO:0007669"/>
    <property type="project" value="InterPro"/>
</dbReference>
<evidence type="ECO:0000259" key="11">
    <source>
        <dbReference type="PROSITE" id="PS52015"/>
    </source>
</evidence>
<name>A0A0C1FSN5_9SPHI</name>
<feature type="domain" description="TonB C-terminal" evidence="11">
    <location>
        <begin position="174"/>
        <end position="266"/>
    </location>
</feature>
<evidence type="ECO:0000256" key="5">
    <source>
        <dbReference type="ARBA" id="ARBA00022519"/>
    </source>
</evidence>
<accession>A0A0C1FSN5</accession>
<dbReference type="PROSITE" id="PS52015">
    <property type="entry name" value="TONB_CTD"/>
    <property type="match status" value="1"/>
</dbReference>
<dbReference type="OrthoDB" id="1039448at2"/>
<keyword evidence="4" id="KW-1003">Cell membrane</keyword>
<dbReference type="Proteomes" id="UP000031246">
    <property type="component" value="Unassembled WGS sequence"/>
</dbReference>
<keyword evidence="3" id="KW-0813">Transport</keyword>
<dbReference type="GO" id="GO:0015031">
    <property type="term" value="P:protein transport"/>
    <property type="evidence" value="ECO:0007669"/>
    <property type="project" value="UniProtKB-KW"/>
</dbReference>
<dbReference type="Gene3D" id="3.30.1150.10">
    <property type="match status" value="1"/>
</dbReference>
<feature type="chain" id="PRO_5002150172" description="TonB C-terminal domain-containing protein" evidence="10">
    <location>
        <begin position="25"/>
        <end position="266"/>
    </location>
</feature>
<evidence type="ECO:0000256" key="2">
    <source>
        <dbReference type="ARBA" id="ARBA00006555"/>
    </source>
</evidence>
<evidence type="ECO:0000256" key="1">
    <source>
        <dbReference type="ARBA" id="ARBA00004383"/>
    </source>
</evidence>
<dbReference type="InterPro" id="IPR037682">
    <property type="entry name" value="TonB_C"/>
</dbReference>
<evidence type="ECO:0000313" key="13">
    <source>
        <dbReference type="Proteomes" id="UP000031246"/>
    </source>
</evidence>
<keyword evidence="6" id="KW-0812">Transmembrane</keyword>
<evidence type="ECO:0000256" key="6">
    <source>
        <dbReference type="ARBA" id="ARBA00022692"/>
    </source>
</evidence>
<evidence type="ECO:0000256" key="8">
    <source>
        <dbReference type="ARBA" id="ARBA00022989"/>
    </source>
</evidence>
<comment type="caution">
    <text evidence="12">The sequence shown here is derived from an EMBL/GenBank/DDBJ whole genome shotgun (WGS) entry which is preliminary data.</text>
</comment>
<dbReference type="GO" id="GO:0098797">
    <property type="term" value="C:plasma membrane protein complex"/>
    <property type="evidence" value="ECO:0007669"/>
    <property type="project" value="TreeGrafter"/>
</dbReference>
<comment type="subcellular location">
    <subcellularLocation>
        <location evidence="1">Cell inner membrane</location>
        <topology evidence="1">Single-pass membrane protein</topology>
        <orientation evidence="1">Periplasmic side</orientation>
    </subcellularLocation>
</comment>
<comment type="similarity">
    <text evidence="2">Belongs to the TonB family.</text>
</comment>